<evidence type="ECO:0000256" key="7">
    <source>
        <dbReference type="ARBA" id="ARBA00023136"/>
    </source>
</evidence>
<dbReference type="InterPro" id="IPR052029">
    <property type="entry name" value="PpiD_chaperone"/>
</dbReference>
<keyword evidence="6 14" id="KW-1133">Transmembrane helix</keyword>
<evidence type="ECO:0000256" key="3">
    <source>
        <dbReference type="ARBA" id="ARBA00022475"/>
    </source>
</evidence>
<dbReference type="SUPFAM" id="SSF54534">
    <property type="entry name" value="FKBP-like"/>
    <property type="match status" value="1"/>
</dbReference>
<dbReference type="PANTHER" id="PTHR47529">
    <property type="entry name" value="PEPTIDYL-PROLYL CIS-TRANS ISOMERASE D"/>
    <property type="match status" value="1"/>
</dbReference>
<evidence type="ECO:0000256" key="10">
    <source>
        <dbReference type="ARBA" id="ARBA00031484"/>
    </source>
</evidence>
<protein>
    <recommendedName>
        <fullName evidence="2">Parvulin-like PPIase</fullName>
    </recommendedName>
    <alternativeName>
        <fullName evidence="9">Peptidyl-prolyl cis-trans isomerase plp</fullName>
    </alternativeName>
    <alternativeName>
        <fullName evidence="12">Periplasmic chaperone PpiD</fullName>
    </alternativeName>
    <alternativeName>
        <fullName evidence="13">Periplasmic folding chaperone</fullName>
    </alternativeName>
    <alternativeName>
        <fullName evidence="10">Rotamase plp</fullName>
    </alternativeName>
</protein>
<dbReference type="Gene3D" id="1.10.4030.10">
    <property type="entry name" value="Porin chaperone SurA, peptide-binding domain"/>
    <property type="match status" value="1"/>
</dbReference>
<dbReference type="InterPro" id="IPR046357">
    <property type="entry name" value="PPIase_dom_sf"/>
</dbReference>
<dbReference type="RefSeq" id="WP_017928394.1">
    <property type="nucleotide sequence ID" value="NZ_KB822997.1"/>
</dbReference>
<comment type="similarity">
    <text evidence="11">Belongs to the PpiD chaperone family.</text>
</comment>
<accession>A0A017HDT2</accession>
<evidence type="ECO:0000259" key="15">
    <source>
        <dbReference type="Pfam" id="PF13145"/>
    </source>
</evidence>
<name>A0A017HDT2_9RHOB</name>
<evidence type="ECO:0000256" key="11">
    <source>
        <dbReference type="ARBA" id="ARBA00038408"/>
    </source>
</evidence>
<dbReference type="eggNOG" id="COG0760">
    <property type="taxonomic scope" value="Bacteria"/>
</dbReference>
<evidence type="ECO:0000313" key="16">
    <source>
        <dbReference type="EMBL" id="EYD72460.1"/>
    </source>
</evidence>
<keyword evidence="5 14" id="KW-0812">Transmembrane</keyword>
<gene>
    <name evidence="16" type="ORF">Lokhon_01259</name>
</gene>
<keyword evidence="3" id="KW-1003">Cell membrane</keyword>
<evidence type="ECO:0000256" key="1">
    <source>
        <dbReference type="ARBA" id="ARBA00004382"/>
    </source>
</evidence>
<keyword evidence="4" id="KW-0997">Cell inner membrane</keyword>
<evidence type="ECO:0000256" key="12">
    <source>
        <dbReference type="ARBA" id="ARBA00040743"/>
    </source>
</evidence>
<evidence type="ECO:0000256" key="6">
    <source>
        <dbReference type="ARBA" id="ARBA00022989"/>
    </source>
</evidence>
<dbReference type="GO" id="GO:0005886">
    <property type="term" value="C:plasma membrane"/>
    <property type="evidence" value="ECO:0007669"/>
    <property type="project" value="UniProtKB-SubCell"/>
</dbReference>
<dbReference type="Proteomes" id="UP000025047">
    <property type="component" value="Unassembled WGS sequence"/>
</dbReference>
<dbReference type="Pfam" id="PF13624">
    <property type="entry name" value="SurA_N_3"/>
    <property type="match status" value="1"/>
</dbReference>
<dbReference type="Gene3D" id="3.10.50.40">
    <property type="match status" value="1"/>
</dbReference>
<dbReference type="GO" id="GO:0003755">
    <property type="term" value="F:peptidyl-prolyl cis-trans isomerase activity"/>
    <property type="evidence" value="ECO:0007669"/>
    <property type="project" value="InterPro"/>
</dbReference>
<dbReference type="AlphaFoldDB" id="A0A017HDT2"/>
<organism evidence="16 17">
    <name type="scientific">Limimaricola hongkongensis DSM 17492</name>
    <dbReference type="NCBI Taxonomy" id="1122180"/>
    <lineage>
        <taxon>Bacteria</taxon>
        <taxon>Pseudomonadati</taxon>
        <taxon>Pseudomonadota</taxon>
        <taxon>Alphaproteobacteria</taxon>
        <taxon>Rhodobacterales</taxon>
        <taxon>Paracoccaceae</taxon>
        <taxon>Limimaricola</taxon>
    </lineage>
</organism>
<feature type="domain" description="PpiC" evidence="15">
    <location>
        <begin position="263"/>
        <end position="380"/>
    </location>
</feature>
<dbReference type="InterPro" id="IPR000297">
    <property type="entry name" value="PPIase_PpiC"/>
</dbReference>
<dbReference type="Pfam" id="PF13145">
    <property type="entry name" value="Rotamase_2"/>
    <property type="match status" value="1"/>
</dbReference>
<evidence type="ECO:0000313" key="17">
    <source>
        <dbReference type="Proteomes" id="UP000025047"/>
    </source>
</evidence>
<dbReference type="STRING" id="1122180.Lokhon_01259"/>
<evidence type="ECO:0000256" key="8">
    <source>
        <dbReference type="ARBA" id="ARBA00023186"/>
    </source>
</evidence>
<keyword evidence="17" id="KW-1185">Reference proteome</keyword>
<evidence type="ECO:0000256" key="13">
    <source>
        <dbReference type="ARBA" id="ARBA00042775"/>
    </source>
</evidence>
<dbReference type="InterPro" id="IPR027304">
    <property type="entry name" value="Trigger_fact/SurA_dom_sf"/>
</dbReference>
<dbReference type="SUPFAM" id="SSF109998">
    <property type="entry name" value="Triger factor/SurA peptide-binding domain-like"/>
    <property type="match status" value="1"/>
</dbReference>
<evidence type="ECO:0000256" key="4">
    <source>
        <dbReference type="ARBA" id="ARBA00022519"/>
    </source>
</evidence>
<evidence type="ECO:0000256" key="2">
    <source>
        <dbReference type="ARBA" id="ARBA00018370"/>
    </source>
</evidence>
<keyword evidence="7 14" id="KW-0472">Membrane</keyword>
<sequence length="632" mass="67131">MASSKGNRVFVWIILILLFVGLIGFGATGLTGHATRLGSVGGKDIDTQTYASALQSRIRALESQTGEPVSIARAQQIGLDRAVLGQIVTERVLDAEAEALGLSVGDGAVRDQVLAIPAFQGLNGSFDRESYRDALQRNGLTVAEFEQSLREGEARALLQSAVAGGVGASDTHVAAMIDFMMSRRDITWAPVTLAATPAPVADDGRPRVILPEILLDAEIPAPTEAEIEARYAAAPEAYTAPEIREISYAWLRPEDVADDIEIAEDEVRALYEQRISEYVQEERRLVERLVYPNQEAAAEALARLEAGEAGFEDLVAARGLTLEAVDLGDVAKGDLDDAADAIFAASANDVVGPVETGLGPALFRVNAVLAAEEVSFDEAAPDLRDELARARARREIERRSEEITDLIAGGAALEDLAERAGMELGSVDWSEGATGGIADYAPFREAAATVQEGDFPELLGFEDGGVFAVRLDGVTPPALRPLDEVRDEVIADVESETRARLRAERAEALAARIAAGDSFEAAGLAPRDADNLTRRAFVEGTGPGFVRDVFEMEEGAVRVIGGDGFTAVVRLDAVAPPAEDDAGVAAERQAIEQRLGTGLAQDIYAAFANAVQSGTEIRIDDAAVQAVHSSFR</sequence>
<evidence type="ECO:0000256" key="5">
    <source>
        <dbReference type="ARBA" id="ARBA00022692"/>
    </source>
</evidence>
<dbReference type="EMBL" id="APGJ01000004">
    <property type="protein sequence ID" value="EYD72460.1"/>
    <property type="molecule type" value="Genomic_DNA"/>
</dbReference>
<comment type="caution">
    <text evidence="16">The sequence shown here is derived from an EMBL/GenBank/DDBJ whole genome shotgun (WGS) entry which is preliminary data.</text>
</comment>
<keyword evidence="16" id="KW-0413">Isomerase</keyword>
<evidence type="ECO:0000256" key="9">
    <source>
        <dbReference type="ARBA" id="ARBA00030642"/>
    </source>
</evidence>
<feature type="transmembrane region" description="Helical" evidence="14">
    <location>
        <begin position="9"/>
        <end position="30"/>
    </location>
</feature>
<evidence type="ECO:0000256" key="14">
    <source>
        <dbReference type="SAM" id="Phobius"/>
    </source>
</evidence>
<dbReference type="PANTHER" id="PTHR47529:SF1">
    <property type="entry name" value="PERIPLASMIC CHAPERONE PPID"/>
    <property type="match status" value="1"/>
</dbReference>
<keyword evidence="8" id="KW-0143">Chaperone</keyword>
<dbReference type="PATRIC" id="fig|1122180.6.peg.1246"/>
<reference evidence="16 17" key="1">
    <citation type="submission" date="2013-03" db="EMBL/GenBank/DDBJ databases">
        <authorList>
            <person name="Fiebig A."/>
            <person name="Goeker M."/>
            <person name="Klenk H.-P.P."/>
        </authorList>
    </citation>
    <scope>NUCLEOTIDE SEQUENCE [LARGE SCALE GENOMIC DNA]</scope>
    <source>
        <strain evidence="16 17">DSM 17492</strain>
    </source>
</reference>
<comment type="subcellular location">
    <subcellularLocation>
        <location evidence="1">Cell inner membrane</location>
        <topology evidence="1">Single-pass type II membrane protein</topology>
        <orientation evidence="1">Periplasmic side</orientation>
    </subcellularLocation>
</comment>
<dbReference type="HOGENOM" id="CLU_023843_2_1_5"/>
<proteinExistence type="inferred from homology"/>